<keyword evidence="1" id="KW-0732">Signal</keyword>
<dbReference type="PANTHER" id="PTHR19367">
    <property type="entry name" value="T-CELL RECEPTOR ALPHA CHAIN V REGION"/>
    <property type="match status" value="1"/>
</dbReference>
<proteinExistence type="predicted"/>
<dbReference type="InterPro" id="IPR013783">
    <property type="entry name" value="Ig-like_fold"/>
</dbReference>
<organism evidence="7 8">
    <name type="scientific">Callorhinchus milii</name>
    <name type="common">Ghost shark</name>
    <dbReference type="NCBI Taxonomy" id="7868"/>
    <lineage>
        <taxon>Eukaryota</taxon>
        <taxon>Metazoa</taxon>
        <taxon>Chordata</taxon>
        <taxon>Craniata</taxon>
        <taxon>Vertebrata</taxon>
        <taxon>Chondrichthyes</taxon>
        <taxon>Holocephali</taxon>
        <taxon>Chimaeriformes</taxon>
        <taxon>Callorhinchidae</taxon>
        <taxon>Callorhinchus</taxon>
    </lineage>
</organism>
<dbReference type="Pfam" id="PF07686">
    <property type="entry name" value="V-set"/>
    <property type="match status" value="1"/>
</dbReference>
<evidence type="ECO:0000256" key="5">
    <source>
        <dbReference type="ARBA" id="ARBA00043266"/>
    </source>
</evidence>
<dbReference type="GO" id="GO:0042101">
    <property type="term" value="C:T cell receptor complex"/>
    <property type="evidence" value="ECO:0007669"/>
    <property type="project" value="UniProtKB-KW"/>
</dbReference>
<dbReference type="Gene3D" id="2.60.40.10">
    <property type="entry name" value="Immunoglobulins"/>
    <property type="match status" value="2"/>
</dbReference>
<dbReference type="CDD" id="cd00099">
    <property type="entry name" value="IgV"/>
    <property type="match status" value="1"/>
</dbReference>
<evidence type="ECO:0000256" key="2">
    <source>
        <dbReference type="ARBA" id="ARBA00023130"/>
    </source>
</evidence>
<sequence length="198" mass="22460">NDCRTATLSCNYSADFSNVFMYWYRQYPGEPPLYTRRHDYDGETFSAEFAKQRFSTTLDTNTKRSSVTVLSVALSDTATYYCAITRTVFLSDYNAVHKPPKRRETVSSQHRSGNSTVQLVTDSVTDPFTTVTKISVLTIADLRLTDSAMYHCALSLHHSDTKHRKPRTITIIIIKRGKGYSTVSDRQTVKQILSQLPP</sequence>
<name>A0A4W3J4A3_CALMI</name>
<dbReference type="SUPFAM" id="SSF48726">
    <property type="entry name" value="Immunoglobulin"/>
    <property type="match status" value="2"/>
</dbReference>
<keyword evidence="8" id="KW-1185">Reference proteome</keyword>
<dbReference type="STRING" id="7868.ENSCMIP00000027455"/>
<keyword evidence="4" id="KW-0393">Immunoglobulin domain</keyword>
<dbReference type="AlphaFoldDB" id="A0A4W3J4A3"/>
<evidence type="ECO:0000313" key="8">
    <source>
        <dbReference type="Proteomes" id="UP000314986"/>
    </source>
</evidence>
<dbReference type="Proteomes" id="UP000314986">
    <property type="component" value="Unassembled WGS sequence"/>
</dbReference>
<dbReference type="InterPro" id="IPR036179">
    <property type="entry name" value="Ig-like_dom_sf"/>
</dbReference>
<dbReference type="Ensembl" id="ENSCMIT00000027891.1">
    <property type="protein sequence ID" value="ENSCMIP00000027455.1"/>
    <property type="gene ID" value="ENSCMIG00000011958.1"/>
</dbReference>
<dbReference type="InParanoid" id="A0A4W3J4A3"/>
<accession>A0A4W3J4A3</accession>
<dbReference type="GeneTree" id="ENSGT01150000287491"/>
<keyword evidence="5" id="KW-0391">Immunity</keyword>
<evidence type="ECO:0000313" key="7">
    <source>
        <dbReference type="Ensembl" id="ENSCMIP00000027455.1"/>
    </source>
</evidence>
<reference evidence="7" key="5">
    <citation type="submission" date="2025-09" db="UniProtKB">
        <authorList>
            <consortium name="Ensembl"/>
        </authorList>
    </citation>
    <scope>IDENTIFICATION</scope>
</reference>
<keyword evidence="5" id="KW-1279">T cell receptor</keyword>
<feature type="domain" description="Ig-like" evidence="6">
    <location>
        <begin position="1"/>
        <end position="107"/>
    </location>
</feature>
<reference evidence="8" key="2">
    <citation type="journal article" date="2007" name="PLoS Biol.">
        <title>Survey sequencing and comparative analysis of the elephant shark (Callorhinchus milii) genome.</title>
        <authorList>
            <person name="Venkatesh B."/>
            <person name="Kirkness E.F."/>
            <person name="Loh Y.H."/>
            <person name="Halpern A.L."/>
            <person name="Lee A.P."/>
            <person name="Johnson J."/>
            <person name="Dandona N."/>
            <person name="Viswanathan L.D."/>
            <person name="Tay A."/>
            <person name="Venter J.C."/>
            <person name="Strausberg R.L."/>
            <person name="Brenner S."/>
        </authorList>
    </citation>
    <scope>NUCLEOTIDE SEQUENCE [LARGE SCALE GENOMIC DNA]</scope>
</reference>
<dbReference type="InterPro" id="IPR007110">
    <property type="entry name" value="Ig-like_dom"/>
</dbReference>
<dbReference type="SMART" id="SM00406">
    <property type="entry name" value="IGv"/>
    <property type="match status" value="1"/>
</dbReference>
<evidence type="ECO:0000256" key="4">
    <source>
        <dbReference type="ARBA" id="ARBA00023319"/>
    </source>
</evidence>
<dbReference type="InterPro" id="IPR013106">
    <property type="entry name" value="Ig_V-set"/>
</dbReference>
<keyword evidence="3" id="KW-0675">Receptor</keyword>
<protein>
    <recommendedName>
        <fullName evidence="6">Ig-like domain-containing protein</fullName>
    </recommendedName>
</protein>
<evidence type="ECO:0000256" key="3">
    <source>
        <dbReference type="ARBA" id="ARBA00023170"/>
    </source>
</evidence>
<evidence type="ECO:0000256" key="1">
    <source>
        <dbReference type="ARBA" id="ARBA00022729"/>
    </source>
</evidence>
<evidence type="ECO:0000259" key="6">
    <source>
        <dbReference type="PROSITE" id="PS50835"/>
    </source>
</evidence>
<dbReference type="InterPro" id="IPR051287">
    <property type="entry name" value="TCR_variable_region"/>
</dbReference>
<reference evidence="8" key="3">
    <citation type="journal article" date="2014" name="Nature">
        <title>Elephant shark genome provides unique insights into gnathostome evolution.</title>
        <authorList>
            <consortium name="International Elephant Shark Genome Sequencing Consortium"/>
            <person name="Venkatesh B."/>
            <person name="Lee A.P."/>
            <person name="Ravi V."/>
            <person name="Maurya A.K."/>
            <person name="Lian M.M."/>
            <person name="Swann J.B."/>
            <person name="Ohta Y."/>
            <person name="Flajnik M.F."/>
            <person name="Sutoh Y."/>
            <person name="Kasahara M."/>
            <person name="Hoon S."/>
            <person name="Gangu V."/>
            <person name="Roy S.W."/>
            <person name="Irimia M."/>
            <person name="Korzh V."/>
            <person name="Kondrychyn I."/>
            <person name="Lim Z.W."/>
            <person name="Tay B.H."/>
            <person name="Tohari S."/>
            <person name="Kong K.W."/>
            <person name="Ho S."/>
            <person name="Lorente-Galdos B."/>
            <person name="Quilez J."/>
            <person name="Marques-Bonet T."/>
            <person name="Raney B.J."/>
            <person name="Ingham P.W."/>
            <person name="Tay A."/>
            <person name="Hillier L.W."/>
            <person name="Minx P."/>
            <person name="Boehm T."/>
            <person name="Wilson R.K."/>
            <person name="Brenner S."/>
            <person name="Warren W.C."/>
        </authorList>
    </citation>
    <scope>NUCLEOTIDE SEQUENCE [LARGE SCALE GENOMIC DNA]</scope>
</reference>
<keyword evidence="2" id="KW-1064">Adaptive immunity</keyword>
<reference evidence="8" key="1">
    <citation type="journal article" date="2006" name="Science">
        <title>Ancient noncoding elements conserved in the human genome.</title>
        <authorList>
            <person name="Venkatesh B."/>
            <person name="Kirkness E.F."/>
            <person name="Loh Y.H."/>
            <person name="Halpern A.L."/>
            <person name="Lee A.P."/>
            <person name="Johnson J."/>
            <person name="Dandona N."/>
            <person name="Viswanathan L.D."/>
            <person name="Tay A."/>
            <person name="Venter J.C."/>
            <person name="Strausberg R.L."/>
            <person name="Brenner S."/>
        </authorList>
    </citation>
    <scope>NUCLEOTIDE SEQUENCE [LARGE SCALE GENOMIC DNA]</scope>
</reference>
<dbReference type="GO" id="GO:0002250">
    <property type="term" value="P:adaptive immune response"/>
    <property type="evidence" value="ECO:0007669"/>
    <property type="project" value="UniProtKB-KW"/>
</dbReference>
<dbReference type="PANTHER" id="PTHR19367:SF18">
    <property type="entry name" value="T CELL RECEPTOR ALPHA VARIABLE 16"/>
    <property type="match status" value="1"/>
</dbReference>
<dbReference type="PROSITE" id="PS50835">
    <property type="entry name" value="IG_LIKE"/>
    <property type="match status" value="1"/>
</dbReference>
<reference evidence="7" key="4">
    <citation type="submission" date="2025-08" db="UniProtKB">
        <authorList>
            <consortium name="Ensembl"/>
        </authorList>
    </citation>
    <scope>IDENTIFICATION</scope>
</reference>